<keyword evidence="2" id="KW-1185">Reference proteome</keyword>
<keyword evidence="1" id="KW-0378">Hydrolase</keyword>
<dbReference type="AlphaFoldDB" id="A0A221W8Z0"/>
<dbReference type="RefSeq" id="WP_093943352.1">
    <property type="nucleotide sequence ID" value="NZ_CP022521.1"/>
</dbReference>
<accession>A0A221W8Z0</accession>
<dbReference type="GO" id="GO:0016787">
    <property type="term" value="F:hydrolase activity"/>
    <property type="evidence" value="ECO:0007669"/>
    <property type="project" value="UniProtKB-KW"/>
</dbReference>
<evidence type="ECO:0000313" key="1">
    <source>
        <dbReference type="EMBL" id="ASO22385.1"/>
    </source>
</evidence>
<dbReference type="Pfam" id="PF00561">
    <property type="entry name" value="Abhydrolase_1"/>
    <property type="match status" value="1"/>
</dbReference>
<protein>
    <submittedName>
        <fullName evidence="1">Putative aminoacrylate hydrolase RutD</fullName>
    </submittedName>
</protein>
<dbReference type="InterPro" id="IPR000073">
    <property type="entry name" value="AB_hydrolase_1"/>
</dbReference>
<dbReference type="KEGG" id="ahg:AHOG_23895"/>
<dbReference type="InterPro" id="IPR050471">
    <property type="entry name" value="AB_hydrolase"/>
</dbReference>
<dbReference type="PANTHER" id="PTHR43433">
    <property type="entry name" value="HYDROLASE, ALPHA/BETA FOLD FAMILY PROTEIN"/>
    <property type="match status" value="1"/>
</dbReference>
<organism evidence="1 2">
    <name type="scientific">Actinoalloteichus hoggarensis</name>
    <dbReference type="NCBI Taxonomy" id="1470176"/>
    <lineage>
        <taxon>Bacteria</taxon>
        <taxon>Bacillati</taxon>
        <taxon>Actinomycetota</taxon>
        <taxon>Actinomycetes</taxon>
        <taxon>Pseudonocardiales</taxon>
        <taxon>Pseudonocardiaceae</taxon>
        <taxon>Actinoalloteichus</taxon>
    </lineage>
</organism>
<reference evidence="1 2" key="1">
    <citation type="submission" date="2017-07" db="EMBL/GenBank/DDBJ databases">
        <title>Complete genome sequence of Actinoalloteichus hoggarensis DSM 45943, type strain of Actinoalloteichus hoggarensis.</title>
        <authorList>
            <person name="Ruckert C."/>
            <person name="Nouioui I."/>
            <person name="Willmese J."/>
            <person name="van Wezel G."/>
            <person name="Klenk H.-P."/>
            <person name="Kalinowski J."/>
            <person name="Zotchev S.B."/>
        </authorList>
    </citation>
    <scope>NUCLEOTIDE SEQUENCE [LARGE SCALE GENOMIC DNA]</scope>
    <source>
        <strain evidence="1 2">DSM 45943</strain>
    </source>
</reference>
<dbReference type="PANTHER" id="PTHR43433:SF5">
    <property type="entry name" value="AB HYDROLASE-1 DOMAIN-CONTAINING PROTEIN"/>
    <property type="match status" value="1"/>
</dbReference>
<dbReference type="InterPro" id="IPR029058">
    <property type="entry name" value="AB_hydrolase_fold"/>
</dbReference>
<dbReference type="OrthoDB" id="5172953at2"/>
<dbReference type="Gene3D" id="3.40.50.1820">
    <property type="entry name" value="alpha/beta hydrolase"/>
    <property type="match status" value="1"/>
</dbReference>
<name>A0A221W8Z0_9PSEU</name>
<sequence length="334" mass="34252">MTREGSTVSSDGTALVSWHGTTPGPPVLVCGAIGAPAQAWPTLTGPDAGVHALGWHYRGTFGSARPTDPSRIALADHVADAQAVLDAAGVDSASVIGWSSGATVAAELARSAPERVNGLMLIAGPPGDLLATIRGPWGAVVDLVAGLTSGGPGPGPFRGGGLVKGVMSGGLDVLRLAAPLLAAGLPRLPPRPLGQLLRHSGLLLPAGDPALLAEVLRPFLRLDWAYYSELLRAVGSVPPLDIAGLRCPVTALVGRYDVVSDARALTESLGRLPQARVRILPTSHFIPLEDPAEVAAETLLLVERAAAVRRALDDESDRAADDSGPLTHRSRPGA</sequence>
<gene>
    <name evidence="1" type="primary">rutD2</name>
    <name evidence="1" type="ORF">AHOG_23895</name>
</gene>
<dbReference type="SUPFAM" id="SSF53474">
    <property type="entry name" value="alpha/beta-Hydrolases"/>
    <property type="match status" value="1"/>
</dbReference>
<evidence type="ECO:0000313" key="2">
    <source>
        <dbReference type="Proteomes" id="UP000204221"/>
    </source>
</evidence>
<dbReference type="Proteomes" id="UP000204221">
    <property type="component" value="Chromosome"/>
</dbReference>
<proteinExistence type="predicted"/>
<dbReference type="EMBL" id="CP022521">
    <property type="protein sequence ID" value="ASO22385.1"/>
    <property type="molecule type" value="Genomic_DNA"/>
</dbReference>